<proteinExistence type="predicted"/>
<dbReference type="Proteomes" id="UP000887458">
    <property type="component" value="Unassembled WGS sequence"/>
</dbReference>
<gene>
    <name evidence="1" type="ORF">DERP_003267</name>
</gene>
<protein>
    <submittedName>
        <fullName evidence="1">Uncharacterized protein</fullName>
    </submittedName>
</protein>
<sequence>MDCYCHRIWFGNWKRGTPIPCKKRKTEAKWILEFRNFDPKSNDIIMRQQKTSMKSKLRIFFENWKIK</sequence>
<accession>A0ABQ8JJK8</accession>
<comment type="caution">
    <text evidence="1">The sequence shown here is derived from an EMBL/GenBank/DDBJ whole genome shotgun (WGS) entry which is preliminary data.</text>
</comment>
<name>A0ABQ8JJK8_DERPT</name>
<evidence type="ECO:0000313" key="2">
    <source>
        <dbReference type="Proteomes" id="UP000887458"/>
    </source>
</evidence>
<reference evidence="1 2" key="1">
    <citation type="journal article" date="2018" name="J. Allergy Clin. Immunol.">
        <title>High-quality assembly of Dermatophagoides pteronyssinus genome and transcriptome reveals a wide range of novel allergens.</title>
        <authorList>
            <person name="Liu X.Y."/>
            <person name="Yang K.Y."/>
            <person name="Wang M.Q."/>
            <person name="Kwok J.S."/>
            <person name="Zeng X."/>
            <person name="Yang Z."/>
            <person name="Xiao X.J."/>
            <person name="Lau C.P."/>
            <person name="Li Y."/>
            <person name="Huang Z.M."/>
            <person name="Ba J.G."/>
            <person name="Yim A.K."/>
            <person name="Ouyang C.Y."/>
            <person name="Ngai S.M."/>
            <person name="Chan T.F."/>
            <person name="Leung E.L."/>
            <person name="Liu L."/>
            <person name="Liu Z.G."/>
            <person name="Tsui S.K."/>
        </authorList>
    </citation>
    <scope>NUCLEOTIDE SEQUENCE [LARGE SCALE GENOMIC DNA]</scope>
    <source>
        <strain evidence="1">Derp</strain>
    </source>
</reference>
<organism evidence="1 2">
    <name type="scientific">Dermatophagoides pteronyssinus</name>
    <name type="common">European house dust mite</name>
    <dbReference type="NCBI Taxonomy" id="6956"/>
    <lineage>
        <taxon>Eukaryota</taxon>
        <taxon>Metazoa</taxon>
        <taxon>Ecdysozoa</taxon>
        <taxon>Arthropoda</taxon>
        <taxon>Chelicerata</taxon>
        <taxon>Arachnida</taxon>
        <taxon>Acari</taxon>
        <taxon>Acariformes</taxon>
        <taxon>Sarcoptiformes</taxon>
        <taxon>Astigmata</taxon>
        <taxon>Psoroptidia</taxon>
        <taxon>Analgoidea</taxon>
        <taxon>Pyroglyphidae</taxon>
        <taxon>Dermatophagoidinae</taxon>
        <taxon>Dermatophagoides</taxon>
    </lineage>
</organism>
<keyword evidence="2" id="KW-1185">Reference proteome</keyword>
<dbReference type="EMBL" id="NJHN03000036">
    <property type="protein sequence ID" value="KAH9422590.1"/>
    <property type="molecule type" value="Genomic_DNA"/>
</dbReference>
<evidence type="ECO:0000313" key="1">
    <source>
        <dbReference type="EMBL" id="KAH9422590.1"/>
    </source>
</evidence>
<reference evidence="1 2" key="2">
    <citation type="journal article" date="2022" name="Mol. Biol. Evol.">
        <title>Comparative Genomics Reveals Insights into the Divergent Evolution of Astigmatic Mites and Household Pest Adaptations.</title>
        <authorList>
            <person name="Xiong Q."/>
            <person name="Wan A.T."/>
            <person name="Liu X."/>
            <person name="Fung C.S."/>
            <person name="Xiao X."/>
            <person name="Malainual N."/>
            <person name="Hou J."/>
            <person name="Wang L."/>
            <person name="Wang M."/>
            <person name="Yang K.Y."/>
            <person name="Cui Y."/>
            <person name="Leung E.L."/>
            <person name="Nong W."/>
            <person name="Shin S.K."/>
            <person name="Au S.W."/>
            <person name="Jeong K.Y."/>
            <person name="Chew F.T."/>
            <person name="Hui J.H."/>
            <person name="Leung T.F."/>
            <person name="Tungtrongchitr A."/>
            <person name="Zhong N."/>
            <person name="Liu Z."/>
            <person name="Tsui S.K."/>
        </authorList>
    </citation>
    <scope>NUCLEOTIDE SEQUENCE [LARGE SCALE GENOMIC DNA]</scope>
    <source>
        <strain evidence="1">Derp</strain>
    </source>
</reference>